<dbReference type="OrthoDB" id="9182769at2"/>
<dbReference type="RefSeq" id="WP_084374152.1">
    <property type="nucleotide sequence ID" value="NZ_FWYF01000004.1"/>
</dbReference>
<proteinExistence type="predicted"/>
<accession>A0A1W2GMH5</accession>
<dbReference type="EMBL" id="FWYF01000004">
    <property type="protein sequence ID" value="SMD37880.1"/>
    <property type="molecule type" value="Genomic_DNA"/>
</dbReference>
<keyword evidence="2" id="KW-1185">Reference proteome</keyword>
<name>A0A1W2GMH5_REIFA</name>
<reference evidence="1 2" key="1">
    <citation type="submission" date="2017-04" db="EMBL/GenBank/DDBJ databases">
        <authorList>
            <person name="Afonso C.L."/>
            <person name="Miller P.J."/>
            <person name="Scott M.A."/>
            <person name="Spackman E."/>
            <person name="Goraichik I."/>
            <person name="Dimitrov K.M."/>
            <person name="Suarez D.L."/>
            <person name="Swayne D.E."/>
        </authorList>
    </citation>
    <scope>NUCLEOTIDE SEQUENCE [LARGE SCALE GENOMIC DNA]</scope>
    <source>
        <strain evidence="1 2">DSM 26133</strain>
    </source>
</reference>
<gene>
    <name evidence="1" type="ORF">SAMN04488029_3518</name>
</gene>
<protein>
    <submittedName>
        <fullName evidence="1">Uncharacterized protein</fullName>
    </submittedName>
</protein>
<dbReference type="STRING" id="692418.SAMN04488029_3518"/>
<dbReference type="Proteomes" id="UP000192472">
    <property type="component" value="Unassembled WGS sequence"/>
</dbReference>
<evidence type="ECO:0000313" key="2">
    <source>
        <dbReference type="Proteomes" id="UP000192472"/>
    </source>
</evidence>
<sequence>MKNLTIEDLAGQEYQLDLNFETIEKSTKVADRRLWTYLTAYPYIIDFFNKLESINPTELIIGNAVVYGWMPTTMNLRTNDLEAVLAPLNQLKKEKRKLNSDEFSQLKLLVNNSVTGTSKLLHFIQPEVYPIWDSRVNRFISGSTKDTNTISAYEEYLLLFDEIAGDKRFVQLISSLTEKLDYTITAARAFEMIMYLSDLFKLERVPRALSEANTTSSVSIPRYKRDVFVFISNLGEVTADPLNPSTLKRDGYLLSEHYTNTDSVERALWVRSRKNLLISDNGNWTRMSGIAKKLREEGEILLNLAKDEMSNNGSLSENVLDQRNLFIEKVAQVCAQEVENLDVKEIIRKQLLIKPHYMIGMEDFTIPVLMMCGMLDETFNPKASEILTFQKKTRAYFSRQAIGEFGFGKEMEFVAKFLVLHTYDYESALQGAKGLKEVAKDGVAISYGAPMQSRRWITRLQFGEQWDNFEEKLPEPYLIAQSMTLGVVNGLQNDTPVHILGVGTPILIALTGYLLRDSKAVSIDSSAPFKDAYASKIYGSRSALLKMDMYRVAALAIINNQPYESKTPFYQAFEKKYPSNWEGIKEHLSIDEETDYRELAKALEDQQQLVEKYIPFFTKMRGGGDTIINDLRIARSGHNYWVLKEICMDIKDRKDSPEKLKLWTEEQIERYKRVGSKKWAMAVEKAYRVSEKYRYTT</sequence>
<organism evidence="1 2">
    <name type="scientific">Reichenbachiella faecimaris</name>
    <dbReference type="NCBI Taxonomy" id="692418"/>
    <lineage>
        <taxon>Bacteria</taxon>
        <taxon>Pseudomonadati</taxon>
        <taxon>Bacteroidota</taxon>
        <taxon>Cytophagia</taxon>
        <taxon>Cytophagales</taxon>
        <taxon>Reichenbachiellaceae</taxon>
        <taxon>Reichenbachiella</taxon>
    </lineage>
</organism>
<dbReference type="AlphaFoldDB" id="A0A1W2GMH5"/>
<evidence type="ECO:0000313" key="1">
    <source>
        <dbReference type="EMBL" id="SMD37880.1"/>
    </source>
</evidence>